<reference evidence="8" key="1">
    <citation type="submission" date="2021-03" db="EMBL/GenBank/DDBJ databases">
        <title>Whole genome sequence of Jiella sp. CQZ9-1.</title>
        <authorList>
            <person name="Tuo L."/>
        </authorList>
    </citation>
    <scope>NUCLEOTIDE SEQUENCE</scope>
    <source>
        <strain evidence="8">CQZ9-1</strain>
    </source>
</reference>
<dbReference type="EMBL" id="JAFMPP010000002">
    <property type="protein sequence ID" value="MBO0661786.1"/>
    <property type="molecule type" value="Genomic_DNA"/>
</dbReference>
<proteinExistence type="inferred from homology"/>
<dbReference type="InterPro" id="IPR022488">
    <property type="entry name" value="PPK2-related"/>
</dbReference>
<dbReference type="InterPro" id="IPR016898">
    <property type="entry name" value="Polyphosphate_phosphotransfera"/>
</dbReference>
<dbReference type="PANTHER" id="PTHR34383">
    <property type="entry name" value="POLYPHOSPHATE:AMP PHOSPHOTRANSFERASE-RELATED"/>
    <property type="match status" value="1"/>
</dbReference>
<evidence type="ECO:0000256" key="6">
    <source>
        <dbReference type="SAM" id="MobiDB-lite"/>
    </source>
</evidence>
<feature type="compositionally biased region" description="Basic and acidic residues" evidence="6">
    <location>
        <begin position="246"/>
        <end position="257"/>
    </location>
</feature>
<dbReference type="PIRSF" id="PIRSF028756">
    <property type="entry name" value="PPK2_prd"/>
    <property type="match status" value="1"/>
</dbReference>
<dbReference type="GO" id="GO:0008976">
    <property type="term" value="F:polyphosphate kinase activity"/>
    <property type="evidence" value="ECO:0007669"/>
    <property type="project" value="InterPro"/>
</dbReference>
<dbReference type="Proteomes" id="UP000664122">
    <property type="component" value="Unassembled WGS sequence"/>
</dbReference>
<gene>
    <name evidence="8" type="ORF">J1C48_04290</name>
</gene>
<sequence>MRLDDLDMTARIDDHAYDRAMAKLLTRFEAIHQAYLHHGSQGVVVFEGWDAAGKGGAIRRMSSVMDPRGLKVWPIGAPSEADRSRHYLARFFERLPQDKEIAVFDRSWYGRVLVERVEGFTEEKDWRRAYGEIDAFEKMLADAGTRIAKVFLYIDPDEQLKRFEKRLADPLKRWKLTYEDFRNREKWDQYVAAVNDMLARTDTAHAPWHVVPANQKKYARVSALSHVADRLSEGIDLTPPPPEPGLEERFREEMAKG</sequence>
<evidence type="ECO:0000256" key="4">
    <source>
        <dbReference type="ARBA" id="ARBA00023310"/>
    </source>
</evidence>
<evidence type="ECO:0000256" key="2">
    <source>
        <dbReference type="ARBA" id="ARBA00022679"/>
    </source>
</evidence>
<keyword evidence="2" id="KW-0808">Transferase</keyword>
<evidence type="ECO:0000256" key="1">
    <source>
        <dbReference type="ARBA" id="ARBA00009924"/>
    </source>
</evidence>
<keyword evidence="9" id="KW-1185">Reference proteome</keyword>
<feature type="region of interest" description="Disordered" evidence="6">
    <location>
        <begin position="233"/>
        <end position="257"/>
    </location>
</feature>
<feature type="domain" description="Polyphosphate kinase-2-related" evidence="7">
    <location>
        <begin position="12"/>
        <end position="231"/>
    </location>
</feature>
<evidence type="ECO:0000313" key="9">
    <source>
        <dbReference type="Proteomes" id="UP000664122"/>
    </source>
</evidence>
<evidence type="ECO:0000256" key="3">
    <source>
        <dbReference type="ARBA" id="ARBA00022777"/>
    </source>
</evidence>
<dbReference type="Pfam" id="PF03976">
    <property type="entry name" value="PPK2"/>
    <property type="match status" value="1"/>
</dbReference>
<dbReference type="InterPro" id="IPR027417">
    <property type="entry name" value="P-loop_NTPase"/>
</dbReference>
<evidence type="ECO:0000256" key="5">
    <source>
        <dbReference type="ARBA" id="ARBA00024500"/>
    </source>
</evidence>
<keyword evidence="4" id="KW-0066">ATP synthesis</keyword>
<keyword evidence="3 8" id="KW-0418">Kinase</keyword>
<evidence type="ECO:0000259" key="7">
    <source>
        <dbReference type="Pfam" id="PF03976"/>
    </source>
</evidence>
<dbReference type="Gene3D" id="3.40.50.300">
    <property type="entry name" value="P-loop containing nucleotide triphosphate hydrolases"/>
    <property type="match status" value="1"/>
</dbReference>
<comment type="caution">
    <text evidence="8">The sequence shown here is derived from an EMBL/GenBank/DDBJ whole genome shotgun (WGS) entry which is preliminary data.</text>
</comment>
<dbReference type="PANTHER" id="PTHR34383:SF3">
    <property type="entry name" value="POLYPHOSPHATE:AMP PHOSPHOTRANSFERASE"/>
    <property type="match status" value="1"/>
</dbReference>
<protein>
    <submittedName>
        <fullName evidence="8">Polyphosphate kinase</fullName>
    </submittedName>
</protein>
<dbReference type="SUPFAM" id="SSF52540">
    <property type="entry name" value="P-loop containing nucleoside triphosphate hydrolases"/>
    <property type="match status" value="1"/>
</dbReference>
<organism evidence="8 9">
    <name type="scientific">Jiella flava</name>
    <dbReference type="NCBI Taxonomy" id="2816857"/>
    <lineage>
        <taxon>Bacteria</taxon>
        <taxon>Pseudomonadati</taxon>
        <taxon>Pseudomonadota</taxon>
        <taxon>Alphaproteobacteria</taxon>
        <taxon>Hyphomicrobiales</taxon>
        <taxon>Aurantimonadaceae</taxon>
        <taxon>Jiella</taxon>
    </lineage>
</organism>
<accession>A0A939FVY8</accession>
<comment type="similarity">
    <text evidence="1">Belongs to the polyphosphate kinase 2 (PPK2) family. Class I subfamily.</text>
</comment>
<dbReference type="AlphaFoldDB" id="A0A939FVY8"/>
<dbReference type="GO" id="GO:0006754">
    <property type="term" value="P:ATP biosynthetic process"/>
    <property type="evidence" value="ECO:0007669"/>
    <property type="project" value="UniProtKB-KW"/>
</dbReference>
<comment type="catalytic activity">
    <reaction evidence="5">
        <text>[phosphate](n) + ATP = [phosphate](n+1) + ADP</text>
        <dbReference type="Rhea" id="RHEA:19573"/>
        <dbReference type="Rhea" id="RHEA-COMP:9859"/>
        <dbReference type="Rhea" id="RHEA-COMP:14280"/>
        <dbReference type="ChEBI" id="CHEBI:16838"/>
        <dbReference type="ChEBI" id="CHEBI:30616"/>
        <dbReference type="ChEBI" id="CHEBI:456216"/>
    </reaction>
    <physiologicalReaction direction="right-to-left" evidence="5">
        <dbReference type="Rhea" id="RHEA:19575"/>
    </physiologicalReaction>
</comment>
<evidence type="ECO:0000313" key="8">
    <source>
        <dbReference type="EMBL" id="MBO0661786.1"/>
    </source>
</evidence>
<name>A0A939FVY8_9HYPH</name>
<dbReference type="RefSeq" id="WP_207256474.1">
    <property type="nucleotide sequence ID" value="NZ_JAFMPP010000002.1"/>
</dbReference>